<dbReference type="InterPro" id="IPR045864">
    <property type="entry name" value="aa-tRNA-synth_II/BPL/LPL"/>
</dbReference>
<gene>
    <name evidence="1" type="ORF">COT87_00915</name>
</gene>
<dbReference type="GO" id="GO:0004827">
    <property type="term" value="F:proline-tRNA ligase activity"/>
    <property type="evidence" value="ECO:0007669"/>
    <property type="project" value="UniProtKB-EC"/>
</dbReference>
<reference evidence="2" key="1">
    <citation type="submission" date="2017-09" db="EMBL/GenBank/DDBJ databases">
        <title>Depth-based differentiation of microbial function through sediment-hosted aquifers and enrichment of novel symbionts in the deep terrestrial subsurface.</title>
        <authorList>
            <person name="Probst A.J."/>
            <person name="Ladd B."/>
            <person name="Jarett J.K."/>
            <person name="Geller-Mcgrath D.E."/>
            <person name="Sieber C.M.K."/>
            <person name="Emerson J.B."/>
            <person name="Anantharaman K."/>
            <person name="Thomas B.C."/>
            <person name="Malmstrom R."/>
            <person name="Stieglmeier M."/>
            <person name="Klingl A."/>
            <person name="Woyke T."/>
            <person name="Ryan C.M."/>
            <person name="Banfield J.F."/>
        </authorList>
    </citation>
    <scope>NUCLEOTIDE SEQUENCE [LARGE SCALE GENOMIC DNA]</scope>
</reference>
<organism evidence="1 2">
    <name type="scientific">Candidatus Collierbacteria bacterium CG10_big_fil_rev_8_21_14_0_10_44_9</name>
    <dbReference type="NCBI Taxonomy" id="1974535"/>
    <lineage>
        <taxon>Bacteria</taxon>
        <taxon>Candidatus Collieribacteriota</taxon>
    </lineage>
</organism>
<name>A0A2H0VJ83_9BACT</name>
<evidence type="ECO:0000313" key="1">
    <source>
        <dbReference type="EMBL" id="PIR99167.1"/>
    </source>
</evidence>
<evidence type="ECO:0000313" key="2">
    <source>
        <dbReference type="Proteomes" id="UP000230796"/>
    </source>
</evidence>
<proteinExistence type="predicted"/>
<sequence>MKYSQMFVKTLKVAPSSAETANHRLLVQAGFVRQVMAGVYTYL</sequence>
<protein>
    <submittedName>
        <fullName evidence="1">Proline--tRNA ligase</fullName>
        <ecNumber evidence="1">6.1.1.15</ecNumber>
    </submittedName>
</protein>
<comment type="caution">
    <text evidence="1">The sequence shown here is derived from an EMBL/GenBank/DDBJ whole genome shotgun (WGS) entry which is preliminary data.</text>
</comment>
<dbReference type="Proteomes" id="UP000230796">
    <property type="component" value="Unassembled WGS sequence"/>
</dbReference>
<accession>A0A2H0VJ83</accession>
<keyword evidence="1" id="KW-0436">Ligase</keyword>
<dbReference type="AlphaFoldDB" id="A0A2H0VJ83"/>
<dbReference type="EMBL" id="PFAF01000014">
    <property type="protein sequence ID" value="PIR99167.1"/>
    <property type="molecule type" value="Genomic_DNA"/>
</dbReference>
<dbReference type="EC" id="6.1.1.15" evidence="1"/>
<dbReference type="Gene3D" id="3.30.930.10">
    <property type="entry name" value="Bira Bifunctional Protein, Domain 2"/>
    <property type="match status" value="1"/>
</dbReference>
<feature type="non-terminal residue" evidence="1">
    <location>
        <position position="43"/>
    </location>
</feature>